<dbReference type="AlphaFoldDB" id="A0A9D4VW33"/>
<comment type="caution">
    <text evidence="6">The sequence shown here is derived from an EMBL/GenBank/DDBJ whole genome shotgun (WGS) entry which is preliminary data.</text>
</comment>
<organism evidence="6 7">
    <name type="scientific">Pisum sativum</name>
    <name type="common">Garden pea</name>
    <name type="synonym">Lathyrus oleraceus</name>
    <dbReference type="NCBI Taxonomy" id="3888"/>
    <lineage>
        <taxon>Eukaryota</taxon>
        <taxon>Viridiplantae</taxon>
        <taxon>Streptophyta</taxon>
        <taxon>Embryophyta</taxon>
        <taxon>Tracheophyta</taxon>
        <taxon>Spermatophyta</taxon>
        <taxon>Magnoliopsida</taxon>
        <taxon>eudicotyledons</taxon>
        <taxon>Gunneridae</taxon>
        <taxon>Pentapetalae</taxon>
        <taxon>rosids</taxon>
        <taxon>fabids</taxon>
        <taxon>Fabales</taxon>
        <taxon>Fabaceae</taxon>
        <taxon>Papilionoideae</taxon>
        <taxon>50 kb inversion clade</taxon>
        <taxon>NPAAA clade</taxon>
        <taxon>Hologalegina</taxon>
        <taxon>IRL clade</taxon>
        <taxon>Fabeae</taxon>
        <taxon>Lathyrus</taxon>
    </lineage>
</organism>
<dbReference type="GO" id="GO:0005829">
    <property type="term" value="C:cytosol"/>
    <property type="evidence" value="ECO:0007669"/>
    <property type="project" value="TreeGrafter"/>
</dbReference>
<feature type="coiled-coil region" evidence="3">
    <location>
        <begin position="162"/>
        <end position="208"/>
    </location>
</feature>
<keyword evidence="7" id="KW-1185">Reference proteome</keyword>
<accession>A0A9D4VW33</accession>
<name>A0A9D4VW33_PEA</name>
<keyword evidence="5" id="KW-0472">Membrane</keyword>
<dbReference type="GO" id="GO:0009903">
    <property type="term" value="P:chloroplast avoidance movement"/>
    <property type="evidence" value="ECO:0007669"/>
    <property type="project" value="TreeGrafter"/>
</dbReference>
<evidence type="ECO:0000256" key="3">
    <source>
        <dbReference type="SAM" id="Coils"/>
    </source>
</evidence>
<sequence length="620" mass="70838">MIPVSFQHQHHQQRTTRVDQTRPFVCNVYVYLLLTLSSLLLIPISQTLHNTTQQPFLFLSSFFFFFSHSMETPHTVVVNRIEPGSKENGLKAEIDTSAPFESVKEAVTRFGGVGYWKPTNTVNLITPQQQSTSELDTVKLEEQTAGLEKELILKERETLDVLKELESTKKLVENLKSKLHAEESETNLNIKMNLCDKKENEKEEEKENQVSRVPYNSTSPGLILKELKQAKLNLNRSTNDIADVRVSVESLNKKLEKERISLEKTRARLTQNSSKITYLEEELNQTRLKLQVVKEAEIECGSSDEPSDVTKELQRLSSEAERFKKMGEAAKSEVTRAMSEIEQTKAMIRTSEIRLVAARKMKEAAKAAEAAAMAEIKALSYHDGDCMQKRDGVTLTFEEYNALTCKARGAEEQSKKRVLDAMSQAEEANLSKMDVLKRVEEATLEVKTSKVALEEALERVEAATRGKLVVEEALRNWRSEGQKRRSSVNNNMKFKNPSHHQRHTRLFDLYGMNQVDDEVEQPVLKPTLSIGQILSRKLMKPEEFEGGMTRERGSMKRKVSLGQMLGKQNYDPSCFEFDKQVEKENGQKQFSAKRKKFGFGRFSLHLTKQQKKKKPTLNLR</sequence>
<feature type="transmembrane region" description="Helical" evidence="5">
    <location>
        <begin position="24"/>
        <end position="44"/>
    </location>
</feature>
<keyword evidence="2 3" id="KW-0175">Coiled coil</keyword>
<evidence type="ECO:0000313" key="7">
    <source>
        <dbReference type="Proteomes" id="UP001058974"/>
    </source>
</evidence>
<dbReference type="Proteomes" id="UP001058974">
    <property type="component" value="Chromosome 7"/>
</dbReference>
<proteinExistence type="inferred from homology"/>
<reference evidence="6 7" key="1">
    <citation type="journal article" date="2022" name="Nat. Genet.">
        <title>Improved pea reference genome and pan-genome highlight genomic features and evolutionary characteristics.</title>
        <authorList>
            <person name="Yang T."/>
            <person name="Liu R."/>
            <person name="Luo Y."/>
            <person name="Hu S."/>
            <person name="Wang D."/>
            <person name="Wang C."/>
            <person name="Pandey M.K."/>
            <person name="Ge S."/>
            <person name="Xu Q."/>
            <person name="Li N."/>
            <person name="Li G."/>
            <person name="Huang Y."/>
            <person name="Saxena R.K."/>
            <person name="Ji Y."/>
            <person name="Li M."/>
            <person name="Yan X."/>
            <person name="He Y."/>
            <person name="Liu Y."/>
            <person name="Wang X."/>
            <person name="Xiang C."/>
            <person name="Varshney R.K."/>
            <person name="Ding H."/>
            <person name="Gao S."/>
            <person name="Zong X."/>
        </authorList>
    </citation>
    <scope>NUCLEOTIDE SEQUENCE [LARGE SCALE GENOMIC DNA]</scope>
    <source>
        <strain evidence="6 7">cv. Zhongwan 6</strain>
    </source>
</reference>
<dbReference type="OrthoDB" id="649232at2759"/>
<comment type="similarity">
    <text evidence="1">Belongs to the WEB family.</text>
</comment>
<gene>
    <name evidence="6" type="ORF">KIW84_076289</name>
</gene>
<dbReference type="Gramene" id="Psat07G0628900-T1">
    <property type="protein sequence ID" value="KAI5391423.1"/>
    <property type="gene ID" value="KIW84_076289"/>
</dbReference>
<feature type="coiled-coil region" evidence="3">
    <location>
        <begin position="245"/>
        <end position="333"/>
    </location>
</feature>
<evidence type="ECO:0000256" key="5">
    <source>
        <dbReference type="SAM" id="Phobius"/>
    </source>
</evidence>
<keyword evidence="5" id="KW-1133">Transmembrane helix</keyword>
<dbReference type="Pfam" id="PF05701">
    <property type="entry name" value="WEMBL"/>
    <property type="match status" value="1"/>
</dbReference>
<evidence type="ECO:0008006" key="8">
    <source>
        <dbReference type="Google" id="ProtNLM"/>
    </source>
</evidence>
<evidence type="ECO:0000256" key="1">
    <source>
        <dbReference type="ARBA" id="ARBA00005485"/>
    </source>
</evidence>
<evidence type="ECO:0000256" key="4">
    <source>
        <dbReference type="SAM" id="MobiDB-lite"/>
    </source>
</evidence>
<dbReference type="GO" id="GO:0009904">
    <property type="term" value="P:chloroplast accumulation movement"/>
    <property type="evidence" value="ECO:0007669"/>
    <property type="project" value="TreeGrafter"/>
</dbReference>
<dbReference type="EMBL" id="JAMSHJ010000007">
    <property type="protein sequence ID" value="KAI5391423.1"/>
    <property type="molecule type" value="Genomic_DNA"/>
</dbReference>
<evidence type="ECO:0000256" key="2">
    <source>
        <dbReference type="ARBA" id="ARBA00023054"/>
    </source>
</evidence>
<keyword evidence="5" id="KW-0812">Transmembrane</keyword>
<evidence type="ECO:0000313" key="6">
    <source>
        <dbReference type="EMBL" id="KAI5391423.1"/>
    </source>
</evidence>
<dbReference type="InterPro" id="IPR008545">
    <property type="entry name" value="Web"/>
</dbReference>
<dbReference type="PANTHER" id="PTHR32054">
    <property type="entry name" value="HEAVY CHAIN, PUTATIVE, EXPRESSED-RELATED-RELATED"/>
    <property type="match status" value="1"/>
</dbReference>
<feature type="region of interest" description="Disordered" evidence="4">
    <location>
        <begin position="481"/>
        <end position="500"/>
    </location>
</feature>
<protein>
    <recommendedName>
        <fullName evidence="8">WEB family protein</fullName>
    </recommendedName>
</protein>
<dbReference type="PANTHER" id="PTHR32054:SF4">
    <property type="entry name" value="OS07G0677900 PROTEIN"/>
    <property type="match status" value="1"/>
</dbReference>